<organism evidence="3 4">
    <name type="scientific">Carex littledalei</name>
    <dbReference type="NCBI Taxonomy" id="544730"/>
    <lineage>
        <taxon>Eukaryota</taxon>
        <taxon>Viridiplantae</taxon>
        <taxon>Streptophyta</taxon>
        <taxon>Embryophyta</taxon>
        <taxon>Tracheophyta</taxon>
        <taxon>Spermatophyta</taxon>
        <taxon>Magnoliopsida</taxon>
        <taxon>Liliopsida</taxon>
        <taxon>Poales</taxon>
        <taxon>Cyperaceae</taxon>
        <taxon>Cyperoideae</taxon>
        <taxon>Cariceae</taxon>
        <taxon>Carex</taxon>
        <taxon>Carex subgen. Euthyceras</taxon>
    </lineage>
</organism>
<dbReference type="PROSITE" id="PS50846">
    <property type="entry name" value="HMA_2"/>
    <property type="match status" value="1"/>
</dbReference>
<accession>A0A833R4Q6</accession>
<gene>
    <name evidence="3" type="ORF">FCM35_KLT00994</name>
</gene>
<proteinExistence type="predicted"/>
<reference evidence="3" key="1">
    <citation type="submission" date="2020-01" db="EMBL/GenBank/DDBJ databases">
        <title>Genome sequence of Kobresia littledalei, the first chromosome-level genome in the family Cyperaceae.</title>
        <authorList>
            <person name="Qu G."/>
        </authorList>
    </citation>
    <scope>NUCLEOTIDE SEQUENCE</scope>
    <source>
        <strain evidence="3">C.B.Clarke</strain>
        <tissue evidence="3">Leaf</tissue>
    </source>
</reference>
<dbReference type="Gene3D" id="3.30.70.100">
    <property type="match status" value="1"/>
</dbReference>
<evidence type="ECO:0000259" key="2">
    <source>
        <dbReference type="PROSITE" id="PS50846"/>
    </source>
</evidence>
<protein>
    <submittedName>
        <fullName evidence="3">Heavy metal-associated isoprenylated plant protein 26-like protein</fullName>
    </submittedName>
</protein>
<dbReference type="EMBL" id="SWLB01000010">
    <property type="protein sequence ID" value="KAF3333303.1"/>
    <property type="molecule type" value="Genomic_DNA"/>
</dbReference>
<dbReference type="PANTHER" id="PTHR22814">
    <property type="entry name" value="COPPER TRANSPORT PROTEIN ATOX1-RELATED"/>
    <property type="match status" value="1"/>
</dbReference>
<comment type="caution">
    <text evidence="3">The sequence shown here is derived from an EMBL/GenBank/DDBJ whole genome shotgun (WGS) entry which is preliminary data.</text>
</comment>
<sequence>MQAIEVSVSVDCAECESKIKKSLLKLKGVQQVDVDRRNQKVRVMGSIDQKKILKTVRKSGKRAVLCLYPNNSAYHAHHPEYYYQYQAVPAHHRMFEGKPNSYNYRVHGYDNYQLPGYYHGVTSMNVVGDRAHYLFSDDNPSACSVM</sequence>
<dbReference type="InterPro" id="IPR036163">
    <property type="entry name" value="HMA_dom_sf"/>
</dbReference>
<dbReference type="GO" id="GO:0046872">
    <property type="term" value="F:metal ion binding"/>
    <property type="evidence" value="ECO:0007669"/>
    <property type="project" value="UniProtKB-KW"/>
</dbReference>
<dbReference type="Pfam" id="PF00403">
    <property type="entry name" value="HMA"/>
    <property type="match status" value="1"/>
</dbReference>
<keyword evidence="1" id="KW-0479">Metal-binding</keyword>
<evidence type="ECO:0000256" key="1">
    <source>
        <dbReference type="ARBA" id="ARBA00022723"/>
    </source>
</evidence>
<dbReference type="PANTHER" id="PTHR22814:SF351">
    <property type="entry name" value="HEAVY METAL-ASSOCIATED ISOPRENYLATED PLANT PROTEIN 28"/>
    <property type="match status" value="1"/>
</dbReference>
<evidence type="ECO:0000313" key="4">
    <source>
        <dbReference type="Proteomes" id="UP000623129"/>
    </source>
</evidence>
<feature type="domain" description="HMA" evidence="2">
    <location>
        <begin position="1"/>
        <end position="64"/>
    </location>
</feature>
<dbReference type="SUPFAM" id="SSF55008">
    <property type="entry name" value="HMA, heavy metal-associated domain"/>
    <property type="match status" value="1"/>
</dbReference>
<dbReference type="OrthoDB" id="689350at2759"/>
<evidence type="ECO:0000313" key="3">
    <source>
        <dbReference type="EMBL" id="KAF3333303.1"/>
    </source>
</evidence>
<dbReference type="Proteomes" id="UP000623129">
    <property type="component" value="Unassembled WGS sequence"/>
</dbReference>
<keyword evidence="4" id="KW-1185">Reference proteome</keyword>
<dbReference type="AlphaFoldDB" id="A0A833R4Q6"/>
<dbReference type="InterPro" id="IPR006121">
    <property type="entry name" value="HMA_dom"/>
</dbReference>
<dbReference type="CDD" id="cd00371">
    <property type="entry name" value="HMA"/>
    <property type="match status" value="1"/>
</dbReference>
<name>A0A833R4Q6_9POAL</name>